<keyword evidence="2" id="KW-0808">Transferase</keyword>
<dbReference type="InterPro" id="IPR016890">
    <property type="entry name" value="UCP028520"/>
</dbReference>
<dbReference type="PIRSF" id="PIRSF028520">
    <property type="entry name" value="UCP028520"/>
    <property type="match status" value="1"/>
</dbReference>
<evidence type="ECO:0000259" key="1">
    <source>
        <dbReference type="PROSITE" id="PS51186"/>
    </source>
</evidence>
<organism evidence="2 3">
    <name type="scientific">Candidatus Methanofastidiosum methylothiophilum</name>
    <dbReference type="NCBI Taxonomy" id="1705564"/>
    <lineage>
        <taxon>Archaea</taxon>
        <taxon>Methanobacteriati</taxon>
        <taxon>Methanobacteriota</taxon>
        <taxon>Stenosarchaea group</taxon>
        <taxon>Candidatus Methanofastidiosia</taxon>
        <taxon>Candidatus Methanofastidiosales</taxon>
        <taxon>Candidatus Methanofastidiosaceae</taxon>
        <taxon>Candidatus Methanofastidiosum</taxon>
    </lineage>
</organism>
<dbReference type="Proteomes" id="UP000075398">
    <property type="component" value="Unassembled WGS sequence"/>
</dbReference>
<evidence type="ECO:0000313" key="2">
    <source>
        <dbReference type="EMBL" id="KYC48095.1"/>
    </source>
</evidence>
<dbReference type="EMBL" id="LNGC01000137">
    <property type="protein sequence ID" value="KYC48095.1"/>
    <property type="molecule type" value="Genomic_DNA"/>
</dbReference>
<dbReference type="InterPro" id="IPR000182">
    <property type="entry name" value="GNAT_dom"/>
</dbReference>
<reference evidence="2 3" key="1">
    <citation type="journal article" date="2016" name="ISME J.">
        <title>Chasing the elusive Euryarchaeota class WSA2: genomes reveal a uniquely fastidious methyl-reducing methanogen.</title>
        <authorList>
            <person name="Nobu M.K."/>
            <person name="Narihiro T."/>
            <person name="Kuroda K."/>
            <person name="Mei R."/>
            <person name="Liu W.T."/>
        </authorList>
    </citation>
    <scope>NUCLEOTIDE SEQUENCE [LARGE SCALE GENOMIC DNA]</scope>
    <source>
        <strain evidence="2">U1lsi0528_Bin055</strain>
    </source>
</reference>
<name>A0A150IT98_9EURY</name>
<dbReference type="PROSITE" id="PS51186">
    <property type="entry name" value="GNAT"/>
    <property type="match status" value="1"/>
</dbReference>
<evidence type="ECO:0000313" key="3">
    <source>
        <dbReference type="Proteomes" id="UP000075398"/>
    </source>
</evidence>
<protein>
    <submittedName>
        <fullName evidence="2">Acetyltransferase (GNAT) family protein</fullName>
    </submittedName>
</protein>
<dbReference type="GO" id="GO:0016747">
    <property type="term" value="F:acyltransferase activity, transferring groups other than amino-acyl groups"/>
    <property type="evidence" value="ECO:0007669"/>
    <property type="project" value="InterPro"/>
</dbReference>
<dbReference type="Gene3D" id="3.40.630.30">
    <property type="match status" value="1"/>
</dbReference>
<feature type="domain" description="N-acetyltransferase" evidence="1">
    <location>
        <begin position="1"/>
        <end position="154"/>
    </location>
</feature>
<sequence>MSIRRAKEKDLHRIIDLNNRESKWVGKKEIDFFQNYMDIPIFNVFETNDRIVGFLMAMDQNTDYDSINFLWFKNKFNKFYYIDRVIVDESMRGKGIASLLYKELIDTKGDIPLVAEVSINPLNEGSLIFHDKLGFKEVGTLKSCDKKVRMYYLD</sequence>
<accession>A0A150IT98</accession>
<proteinExistence type="predicted"/>
<dbReference type="SUPFAM" id="SSF55729">
    <property type="entry name" value="Acyl-CoA N-acyltransferases (Nat)"/>
    <property type="match status" value="1"/>
</dbReference>
<dbReference type="InterPro" id="IPR016181">
    <property type="entry name" value="Acyl_CoA_acyltransferase"/>
</dbReference>
<comment type="caution">
    <text evidence="2">The sequence shown here is derived from an EMBL/GenBank/DDBJ whole genome shotgun (WGS) entry which is preliminary data.</text>
</comment>
<dbReference type="CDD" id="cd04301">
    <property type="entry name" value="NAT_SF"/>
    <property type="match status" value="1"/>
</dbReference>
<gene>
    <name evidence="2" type="ORF">AMQ22_01893</name>
</gene>
<dbReference type="AlphaFoldDB" id="A0A150IT98"/>
<dbReference type="Pfam" id="PF00583">
    <property type="entry name" value="Acetyltransf_1"/>
    <property type="match status" value="1"/>
</dbReference>